<evidence type="ECO:0000313" key="1">
    <source>
        <dbReference type="EMBL" id="CAG8539646.1"/>
    </source>
</evidence>
<keyword evidence="2" id="KW-1185">Reference proteome</keyword>
<gene>
    <name evidence="1" type="ORF">DHETER_LOCUS4747</name>
</gene>
<sequence>FGMLLWELCYQKIPYEGMDLTKILEHIKNKKRETLDIVLHSSPIPRELARIIKSAWEEDPSSRPLDLELQLKFGELCNKYVFSNNAQDNRMLDFELHRNRNSSHLIPQSFNGSLFDVSNGVDTINSDSSSTSIQTLTPLEDGLRAHKKKNYKEAWKCFSDHANLGNNIAKYWKGYYLTCGYCTEKDLKAARQLFKEAADNGIADAQLRYAFALIEDKRNLNVTEILKYMNMAADRGNSTALYNLGDIYWNGKLKVPVDKVKAELYIRLAALKNQSRAAEFLEKIHKESKNESVFREIETDDSKTIAIIGAADSDDSKTIVINEAIVIEQPVNETINVEESINAMVTEETNAEESMNEMITEETKVEESMITEETKVEESKDKMIAKEINIEDSKKTITEEPKAENGMIIEETKSNESKNEMNAEETKVEELNKIIAEEAKIKEVITEEIKVEESKYEIITEEAKDKDQKNGQVNQDTEVGGDMKE</sequence>
<protein>
    <submittedName>
        <fullName evidence="1">15539_t:CDS:1</fullName>
    </submittedName>
</protein>
<proteinExistence type="predicted"/>
<dbReference type="Proteomes" id="UP000789702">
    <property type="component" value="Unassembled WGS sequence"/>
</dbReference>
<name>A0ACA9LNC1_9GLOM</name>
<accession>A0ACA9LNC1</accession>
<feature type="non-terminal residue" evidence="1">
    <location>
        <position position="1"/>
    </location>
</feature>
<reference evidence="1" key="1">
    <citation type="submission" date="2021-06" db="EMBL/GenBank/DDBJ databases">
        <authorList>
            <person name="Kallberg Y."/>
            <person name="Tangrot J."/>
            <person name="Rosling A."/>
        </authorList>
    </citation>
    <scope>NUCLEOTIDE SEQUENCE</scope>
    <source>
        <strain evidence="1">IL203A</strain>
    </source>
</reference>
<comment type="caution">
    <text evidence="1">The sequence shown here is derived from an EMBL/GenBank/DDBJ whole genome shotgun (WGS) entry which is preliminary data.</text>
</comment>
<organism evidence="1 2">
    <name type="scientific">Dentiscutata heterogama</name>
    <dbReference type="NCBI Taxonomy" id="1316150"/>
    <lineage>
        <taxon>Eukaryota</taxon>
        <taxon>Fungi</taxon>
        <taxon>Fungi incertae sedis</taxon>
        <taxon>Mucoromycota</taxon>
        <taxon>Glomeromycotina</taxon>
        <taxon>Glomeromycetes</taxon>
        <taxon>Diversisporales</taxon>
        <taxon>Gigasporaceae</taxon>
        <taxon>Dentiscutata</taxon>
    </lineage>
</organism>
<evidence type="ECO:0000313" key="2">
    <source>
        <dbReference type="Proteomes" id="UP000789702"/>
    </source>
</evidence>
<dbReference type="EMBL" id="CAJVPU010004899">
    <property type="protein sequence ID" value="CAG8539646.1"/>
    <property type="molecule type" value="Genomic_DNA"/>
</dbReference>